<gene>
    <name evidence="1" type="ORF">ACH50_13645</name>
</gene>
<keyword evidence="2" id="KW-1185">Reference proteome</keyword>
<organism evidence="1 2">
    <name type="scientific">Franconibacter pulveris</name>
    <dbReference type="NCBI Taxonomy" id="435910"/>
    <lineage>
        <taxon>Bacteria</taxon>
        <taxon>Pseudomonadati</taxon>
        <taxon>Pseudomonadota</taxon>
        <taxon>Gammaproteobacteria</taxon>
        <taxon>Enterobacterales</taxon>
        <taxon>Enterobacteriaceae</taxon>
        <taxon>Franconibacter</taxon>
    </lineage>
</organism>
<accession>A0A0J8VKX5</accession>
<reference evidence="1 2" key="1">
    <citation type="submission" date="2015-06" db="EMBL/GenBank/DDBJ databases">
        <title>Genome sequencing of Cronobacter sp. strain DJ34 isolated from petroleum contaminated sludge of Duliajan Oil Fields, Assam, India.</title>
        <authorList>
            <person name="Pal S."/>
            <person name="Banerjee T.D."/>
            <person name="Roy A."/>
            <person name="Sar P."/>
            <person name="Kazy S.K."/>
        </authorList>
    </citation>
    <scope>NUCLEOTIDE SEQUENCE [LARGE SCALE GENOMIC DNA]</scope>
    <source>
        <strain evidence="1 2">DJ34</strain>
    </source>
</reference>
<dbReference type="Proteomes" id="UP000037315">
    <property type="component" value="Unassembled WGS sequence"/>
</dbReference>
<name>A0A0J8VKX5_9ENTR</name>
<comment type="caution">
    <text evidence="1">The sequence shown here is derived from an EMBL/GenBank/DDBJ whole genome shotgun (WGS) entry which is preliminary data.</text>
</comment>
<dbReference type="AlphaFoldDB" id="A0A0J8VKX5"/>
<dbReference type="EMBL" id="LFEJ01000017">
    <property type="protein sequence ID" value="KMV34118.1"/>
    <property type="molecule type" value="Genomic_DNA"/>
</dbReference>
<evidence type="ECO:0000313" key="1">
    <source>
        <dbReference type="EMBL" id="KMV34118.1"/>
    </source>
</evidence>
<protein>
    <submittedName>
        <fullName evidence="1">Uncharacterized protein</fullName>
    </submittedName>
</protein>
<evidence type="ECO:0000313" key="2">
    <source>
        <dbReference type="Proteomes" id="UP000037315"/>
    </source>
</evidence>
<sequence>MPEREQGRVLQSLYPELESWQPRFLARAWKHWRAMTRQEPALPETRDERFPEFLVGVIQDKMVEVGAWK</sequence>
<proteinExistence type="predicted"/>
<dbReference type="PATRIC" id="fig|1656095.3.peg.4603"/>